<feature type="transmembrane region" description="Helical" evidence="1">
    <location>
        <begin position="332"/>
        <end position="352"/>
    </location>
</feature>
<dbReference type="Pfam" id="PF20146">
    <property type="entry name" value="NRF"/>
    <property type="match status" value="1"/>
</dbReference>
<reference evidence="4 5" key="1">
    <citation type="submission" date="2023-11" db="EMBL/GenBank/DDBJ databases">
        <authorList>
            <person name="Hedman E."/>
            <person name="Englund M."/>
            <person name="Stromberg M."/>
            <person name="Nyberg Akerstrom W."/>
            <person name="Nylinder S."/>
            <person name="Jareborg N."/>
            <person name="Kallberg Y."/>
            <person name="Kronander E."/>
        </authorList>
    </citation>
    <scope>NUCLEOTIDE SEQUENCE [LARGE SCALE GENOMIC DNA]</scope>
</reference>
<evidence type="ECO:0000256" key="2">
    <source>
        <dbReference type="SAM" id="SignalP"/>
    </source>
</evidence>
<feature type="transmembrane region" description="Helical" evidence="1">
    <location>
        <begin position="584"/>
        <end position="607"/>
    </location>
</feature>
<feature type="transmembrane region" description="Helical" evidence="1">
    <location>
        <begin position="506"/>
        <end position="528"/>
    </location>
</feature>
<accession>A0AAV1LZD5</accession>
<comment type="caution">
    <text evidence="4">The sequence shown here is derived from an EMBL/GenBank/DDBJ whole genome shotgun (WGS) entry which is preliminary data.</text>
</comment>
<dbReference type="PANTHER" id="PTHR11161:SF0">
    <property type="entry name" value="O-ACYLTRANSFERASE LIKE PROTEIN"/>
    <property type="match status" value="1"/>
</dbReference>
<dbReference type="GO" id="GO:0016747">
    <property type="term" value="F:acyltransferase activity, transferring groups other than amino-acyl groups"/>
    <property type="evidence" value="ECO:0007669"/>
    <property type="project" value="InterPro"/>
</dbReference>
<feature type="transmembrane region" description="Helical" evidence="1">
    <location>
        <begin position="435"/>
        <end position="455"/>
    </location>
</feature>
<dbReference type="InterPro" id="IPR052728">
    <property type="entry name" value="O2_lipid_transport_reg"/>
</dbReference>
<gene>
    <name evidence="4" type="ORF">PARMNEM_LOCUS19431</name>
</gene>
<keyword evidence="2" id="KW-0732">Signal</keyword>
<evidence type="ECO:0000259" key="3">
    <source>
        <dbReference type="SMART" id="SM00703"/>
    </source>
</evidence>
<evidence type="ECO:0000256" key="1">
    <source>
        <dbReference type="SAM" id="Phobius"/>
    </source>
</evidence>
<dbReference type="Proteomes" id="UP001314205">
    <property type="component" value="Unassembled WGS sequence"/>
</dbReference>
<feature type="transmembrane region" description="Helical" evidence="1">
    <location>
        <begin position="462"/>
        <end position="483"/>
    </location>
</feature>
<dbReference type="InterPro" id="IPR006621">
    <property type="entry name" value="Nose-resist-to-fluoxetine_N"/>
</dbReference>
<dbReference type="PANTHER" id="PTHR11161">
    <property type="entry name" value="O-ACYLTRANSFERASE"/>
    <property type="match status" value="1"/>
</dbReference>
<evidence type="ECO:0000313" key="4">
    <source>
        <dbReference type="EMBL" id="CAK1600711.1"/>
    </source>
</evidence>
<feature type="transmembrane region" description="Helical" evidence="1">
    <location>
        <begin position="649"/>
        <end position="671"/>
    </location>
</feature>
<protein>
    <recommendedName>
        <fullName evidence="3">Nose resistant-to-fluoxetine protein N-terminal domain-containing protein</fullName>
    </recommendedName>
</protein>
<keyword evidence="5" id="KW-1185">Reference proteome</keyword>
<evidence type="ECO:0000313" key="5">
    <source>
        <dbReference type="Proteomes" id="UP001314205"/>
    </source>
</evidence>
<feature type="transmembrane region" description="Helical" evidence="1">
    <location>
        <begin position="226"/>
        <end position="251"/>
    </location>
</feature>
<feature type="domain" description="Nose resistant-to-fluoxetine protein N-terminal" evidence="3">
    <location>
        <begin position="44"/>
        <end position="163"/>
    </location>
</feature>
<proteinExistence type="predicted"/>
<feature type="transmembrane region" description="Helical" evidence="1">
    <location>
        <begin position="294"/>
        <end position="312"/>
    </location>
</feature>
<dbReference type="InterPro" id="IPR002656">
    <property type="entry name" value="Acyl_transf_3_dom"/>
</dbReference>
<feature type="signal peptide" evidence="2">
    <location>
        <begin position="1"/>
        <end position="26"/>
    </location>
</feature>
<feature type="transmembrane region" description="Helical" evidence="1">
    <location>
        <begin position="619"/>
        <end position="637"/>
    </location>
</feature>
<feature type="transmembrane region" description="Helical" evidence="1">
    <location>
        <begin position="540"/>
        <end position="560"/>
    </location>
</feature>
<name>A0AAV1LZD5_9NEOP</name>
<dbReference type="AlphaFoldDB" id="A0AAV1LZD5"/>
<sequence length="688" mass="78341">MNETKSLLVLFCASLFVMINGHLTIGENTPNPFDTELYEKVLDSELCQKQIQYMLSNNSILLAQFLDAGIRLPRGFLDGNSVDLGNYQQCLGIDVPFENSNIVGKYCTIQVPLNQELNLPGLFGSSEPFYMSSLKYAADTEGILQRYNAILRGYRALSGVDLEDRSTPGGPFQESVLRLAVCIPQPCTTQEAISALLFNVNALGFEYNDYYCRLPNDKQWVPADNFAVVIFTIIGFLTLLSTTYELIYIYILKKDPKTANFYYCSFSLYNNTRCVLSFPKSADTLLCLHGIRTIATLWVIIGHAFSSLTFLLNPTEIFMWMVSAESTWITAAPITVDTFFVMTGILLVFTTAKKSDGMTLVKNIHLFYLNRLLRMLPLLAVAVLLEASIFHRVADGPDWNVVARNAHRCRAFWWTTLLHMQNYLNPNEMCIPHSWYLAIDIQLHILSPLLLFWLLSGKRHIAWSALMATLAVTLGGSAIYNYFMELPSHTVAIARGEELTDYMTKYYFHIMSRMTPFVVGMVYGYVLHLWHGRKIKIHPIVVLISWAITFGIISVIFYILHRVKQLEWDDQAVDTILNTLMRPMWAVAIGWIVLACVHGYGGPINWFLSLYIWQLPSRLSYGMYLFHFPIIFIANDAKTTPQLFSVPIVLFRSLSYIILSFIVSFVLTVVIDNPFTNIFKRLLEKGES</sequence>
<keyword evidence="1" id="KW-0472">Membrane</keyword>
<keyword evidence="1" id="KW-1133">Transmembrane helix</keyword>
<organism evidence="4 5">
    <name type="scientific">Parnassius mnemosyne</name>
    <name type="common">clouded apollo</name>
    <dbReference type="NCBI Taxonomy" id="213953"/>
    <lineage>
        <taxon>Eukaryota</taxon>
        <taxon>Metazoa</taxon>
        <taxon>Ecdysozoa</taxon>
        <taxon>Arthropoda</taxon>
        <taxon>Hexapoda</taxon>
        <taxon>Insecta</taxon>
        <taxon>Pterygota</taxon>
        <taxon>Neoptera</taxon>
        <taxon>Endopterygota</taxon>
        <taxon>Lepidoptera</taxon>
        <taxon>Glossata</taxon>
        <taxon>Ditrysia</taxon>
        <taxon>Papilionoidea</taxon>
        <taxon>Papilionidae</taxon>
        <taxon>Parnassiinae</taxon>
        <taxon>Parnassini</taxon>
        <taxon>Parnassius</taxon>
        <taxon>Driopa</taxon>
    </lineage>
</organism>
<feature type="chain" id="PRO_5043684909" description="Nose resistant-to-fluoxetine protein N-terminal domain-containing protein" evidence="2">
    <location>
        <begin position="27"/>
        <end position="688"/>
    </location>
</feature>
<dbReference type="SMART" id="SM00703">
    <property type="entry name" value="NRF"/>
    <property type="match status" value="1"/>
</dbReference>
<dbReference type="EMBL" id="CAVLGL010000126">
    <property type="protein sequence ID" value="CAK1600711.1"/>
    <property type="molecule type" value="Genomic_DNA"/>
</dbReference>
<keyword evidence="1" id="KW-0812">Transmembrane</keyword>
<feature type="transmembrane region" description="Helical" evidence="1">
    <location>
        <begin position="372"/>
        <end position="390"/>
    </location>
</feature>
<dbReference type="Pfam" id="PF01757">
    <property type="entry name" value="Acyl_transf_3"/>
    <property type="match status" value="1"/>
</dbReference>